<organism evidence="2 3">
    <name type="scientific">Pyricularia grisea</name>
    <name type="common">Crabgrass-specific blast fungus</name>
    <name type="synonym">Magnaporthe grisea</name>
    <dbReference type="NCBI Taxonomy" id="148305"/>
    <lineage>
        <taxon>Eukaryota</taxon>
        <taxon>Fungi</taxon>
        <taxon>Dikarya</taxon>
        <taxon>Ascomycota</taxon>
        <taxon>Pezizomycotina</taxon>
        <taxon>Sordariomycetes</taxon>
        <taxon>Sordariomycetidae</taxon>
        <taxon>Magnaporthales</taxon>
        <taxon>Pyriculariaceae</taxon>
        <taxon>Pyricularia</taxon>
    </lineage>
</organism>
<reference evidence="3" key="3">
    <citation type="submission" date="2025-08" db="UniProtKB">
        <authorList>
            <consortium name="RefSeq"/>
        </authorList>
    </citation>
    <scope>IDENTIFICATION</scope>
    <source>
        <strain evidence="3">NI907</strain>
    </source>
</reference>
<protein>
    <submittedName>
        <fullName evidence="3">Uncharacterized protein</fullName>
    </submittedName>
</protein>
<sequence length="89" mass="9904">MKFFTVAITFFLAATVSAQARTGANGKAEIFTEPDNSPGLNCCLLPARRGNNDVDNLCVKDDFRSPNRARSRILGWSPRIKRVDESEEE</sequence>
<proteinExistence type="predicted"/>
<dbReference type="GeneID" id="41955320"/>
<gene>
    <name evidence="3" type="ORF">PgNI_00324</name>
</gene>
<feature type="signal peptide" evidence="1">
    <location>
        <begin position="1"/>
        <end position="18"/>
    </location>
</feature>
<evidence type="ECO:0000256" key="1">
    <source>
        <dbReference type="SAM" id="SignalP"/>
    </source>
</evidence>
<name>A0A6P8BEY2_PYRGI</name>
<dbReference type="OrthoDB" id="5238675at2759"/>
<accession>A0A6P8BEY2</accession>
<dbReference type="KEGG" id="pgri:PgNI_00324"/>
<dbReference type="RefSeq" id="XP_030985803.1">
    <property type="nucleotide sequence ID" value="XM_031120406.1"/>
</dbReference>
<dbReference type="Proteomes" id="UP000515153">
    <property type="component" value="Unplaced"/>
</dbReference>
<feature type="chain" id="PRO_5027639984" evidence="1">
    <location>
        <begin position="19"/>
        <end position="89"/>
    </location>
</feature>
<evidence type="ECO:0000313" key="2">
    <source>
        <dbReference type="Proteomes" id="UP000515153"/>
    </source>
</evidence>
<evidence type="ECO:0000313" key="3">
    <source>
        <dbReference type="RefSeq" id="XP_030985803.1"/>
    </source>
</evidence>
<keyword evidence="1" id="KW-0732">Signal</keyword>
<dbReference type="AlphaFoldDB" id="A0A6P8BEY2"/>
<reference evidence="3" key="2">
    <citation type="submission" date="2019-10" db="EMBL/GenBank/DDBJ databases">
        <authorList>
            <consortium name="NCBI Genome Project"/>
        </authorList>
    </citation>
    <scope>NUCLEOTIDE SEQUENCE</scope>
    <source>
        <strain evidence="3">NI907</strain>
    </source>
</reference>
<keyword evidence="2" id="KW-1185">Reference proteome</keyword>
<reference evidence="3" key="1">
    <citation type="journal article" date="2019" name="Mol. Biol. Evol.">
        <title>Blast fungal genomes show frequent chromosomal changes, gene gains and losses, and effector gene turnover.</title>
        <authorList>
            <person name="Gomez Luciano L.B."/>
            <person name="Jason Tsai I."/>
            <person name="Chuma I."/>
            <person name="Tosa Y."/>
            <person name="Chen Y.H."/>
            <person name="Li J.Y."/>
            <person name="Li M.Y."/>
            <person name="Jade Lu M.Y."/>
            <person name="Nakayashiki H."/>
            <person name="Li W.H."/>
        </authorList>
    </citation>
    <scope>NUCLEOTIDE SEQUENCE</scope>
    <source>
        <strain evidence="3">NI907</strain>
    </source>
</reference>